<reference evidence="2 3" key="1">
    <citation type="submission" date="2018-11" db="EMBL/GenBank/DDBJ databases">
        <title>Trebonia kvetii gen.nov., sp.nov., a novel acidophilic actinobacterium, and proposal of the new actinobacterial family Treboniaceae fam. nov.</title>
        <authorList>
            <person name="Rapoport D."/>
            <person name="Sagova-Mareckova M."/>
            <person name="Sedlacek I."/>
            <person name="Provaznik J."/>
            <person name="Kralova S."/>
            <person name="Pavlinic D."/>
            <person name="Benes V."/>
            <person name="Kopecky J."/>
        </authorList>
    </citation>
    <scope>NUCLEOTIDE SEQUENCE [LARGE SCALE GENOMIC DNA]</scope>
    <source>
        <strain evidence="2 3">15Tr583</strain>
    </source>
</reference>
<sequence>MTPNLPVGATAPQQAGGQAPASPRQQASSRRTAGYRRAARGAGAAPDTSTPGLRVRIGSPESVLAVIPGLLGFDPRHSFVVIGAELARREVRVTLRYDLPDPGEPRLAAVLAEQAVALLSAQGVSTAVAVGYGADGTVSPVAAAFLDRAAAAGITVAELLRTEGSRYWSYVCAEPACCPPEGTPFDGAGHPAARALRATGSRVLPSREDLAATVAAAGGQPGRAMRRATRQALSNISRCAARMSHAGEPVSTRRLTNVLGQLAVREAIRRYREGEPIDPEDAAWLTVALRQVRVRDDAWARMDTEHRDAHQRLWTDLTRLARPGYVAAPASLLAFVAWQSGDGALANVALDRALADNPRYSMALLLREALDAGAPPAMARLPMTPEEVAAAYDAAEAAEDAELTVGRAVAAERSAARRPGGAPPVLAGEAGRK</sequence>
<dbReference type="Proteomes" id="UP000460272">
    <property type="component" value="Unassembled WGS sequence"/>
</dbReference>
<dbReference type="RefSeq" id="WP_145854410.1">
    <property type="nucleotide sequence ID" value="NZ_RPFW01000003.1"/>
</dbReference>
<feature type="region of interest" description="Disordered" evidence="1">
    <location>
        <begin position="1"/>
        <end position="54"/>
    </location>
</feature>
<evidence type="ECO:0000313" key="2">
    <source>
        <dbReference type="EMBL" id="TVZ04444.1"/>
    </source>
</evidence>
<organism evidence="2 3">
    <name type="scientific">Trebonia kvetii</name>
    <dbReference type="NCBI Taxonomy" id="2480626"/>
    <lineage>
        <taxon>Bacteria</taxon>
        <taxon>Bacillati</taxon>
        <taxon>Actinomycetota</taxon>
        <taxon>Actinomycetes</taxon>
        <taxon>Streptosporangiales</taxon>
        <taxon>Treboniaceae</taxon>
        <taxon>Trebonia</taxon>
    </lineage>
</organism>
<comment type="caution">
    <text evidence="2">The sequence shown here is derived from an EMBL/GenBank/DDBJ whole genome shotgun (WGS) entry which is preliminary data.</text>
</comment>
<protein>
    <submittedName>
        <fullName evidence="2">DUF4192 domain-containing protein</fullName>
    </submittedName>
</protein>
<dbReference type="InterPro" id="IPR025447">
    <property type="entry name" value="DUF4192"/>
</dbReference>
<proteinExistence type="predicted"/>
<accession>A0A6P2BZD2</accession>
<feature type="region of interest" description="Disordered" evidence="1">
    <location>
        <begin position="412"/>
        <end position="433"/>
    </location>
</feature>
<dbReference type="AlphaFoldDB" id="A0A6P2BZD2"/>
<dbReference type="Pfam" id="PF13830">
    <property type="entry name" value="DUF4192"/>
    <property type="match status" value="1"/>
</dbReference>
<gene>
    <name evidence="2" type="ORF">EAS64_18950</name>
</gene>
<evidence type="ECO:0000313" key="3">
    <source>
        <dbReference type="Proteomes" id="UP000460272"/>
    </source>
</evidence>
<keyword evidence="3" id="KW-1185">Reference proteome</keyword>
<evidence type="ECO:0000256" key="1">
    <source>
        <dbReference type="SAM" id="MobiDB-lite"/>
    </source>
</evidence>
<feature type="compositionally biased region" description="Low complexity" evidence="1">
    <location>
        <begin position="8"/>
        <end position="32"/>
    </location>
</feature>
<dbReference type="OrthoDB" id="3264463at2"/>
<name>A0A6P2BZD2_9ACTN</name>
<dbReference type="EMBL" id="RPFW01000003">
    <property type="protein sequence ID" value="TVZ04444.1"/>
    <property type="molecule type" value="Genomic_DNA"/>
</dbReference>